<dbReference type="SUPFAM" id="SSF103506">
    <property type="entry name" value="Mitochondrial carrier"/>
    <property type="match status" value="1"/>
</dbReference>
<evidence type="ECO:0000256" key="1">
    <source>
        <dbReference type="ARBA" id="ARBA00004225"/>
    </source>
</evidence>
<feature type="repeat" description="Solcar" evidence="9">
    <location>
        <begin position="7"/>
        <end position="94"/>
    </location>
</feature>
<dbReference type="PROSITE" id="PS50920">
    <property type="entry name" value="SOLCAR"/>
    <property type="match status" value="3"/>
</dbReference>
<evidence type="ECO:0000256" key="10">
    <source>
        <dbReference type="RuleBase" id="RU000488"/>
    </source>
</evidence>
<dbReference type="AlphaFoldDB" id="B6JW56"/>
<dbReference type="STRING" id="402676.B6JW56"/>
<keyword evidence="8 9" id="KW-0472">Membrane</keyword>
<dbReference type="RefSeq" id="XP_002171900.2">
    <property type="nucleotide sequence ID" value="XM_002171864.2"/>
</dbReference>
<evidence type="ECO:0000256" key="8">
    <source>
        <dbReference type="ARBA" id="ARBA00023136"/>
    </source>
</evidence>
<keyword evidence="7" id="KW-0496">Mitochondrion</keyword>
<gene>
    <name evidence="13" type="primary">ymc1</name>
    <name evidence="12" type="ORF">SJAG_00626</name>
</gene>
<dbReference type="VEuPathDB" id="FungiDB:SJAG_00626"/>
<dbReference type="Gene3D" id="1.50.40.10">
    <property type="entry name" value="Mitochondrial carrier domain"/>
    <property type="match status" value="2"/>
</dbReference>
<dbReference type="PANTHER" id="PTHR45624">
    <property type="entry name" value="MITOCHONDRIAL BASIC AMINO ACIDS TRANSPORTER-RELATED"/>
    <property type="match status" value="1"/>
</dbReference>
<comment type="subcellular location">
    <subcellularLocation>
        <location evidence="1">Mitochondrion membrane</location>
        <topology evidence="1">Multi-pass membrane protein</topology>
    </subcellularLocation>
</comment>
<dbReference type="GO" id="GO:1990575">
    <property type="term" value="P:mitochondrial L-ornithine transmembrane transport"/>
    <property type="evidence" value="ECO:0000318"/>
    <property type="project" value="GO_Central"/>
</dbReference>
<organism evidence="12 14">
    <name type="scientific">Schizosaccharomyces japonicus (strain yFS275 / FY16936)</name>
    <name type="common">Fission yeast</name>
    <dbReference type="NCBI Taxonomy" id="402676"/>
    <lineage>
        <taxon>Eukaryota</taxon>
        <taxon>Fungi</taxon>
        <taxon>Dikarya</taxon>
        <taxon>Ascomycota</taxon>
        <taxon>Taphrinomycotina</taxon>
        <taxon>Schizosaccharomycetes</taxon>
        <taxon>Schizosaccharomycetales</taxon>
        <taxon>Schizosaccharomycetaceae</taxon>
        <taxon>Schizosaccharomyces</taxon>
    </lineage>
</organism>
<evidence type="ECO:0000256" key="3">
    <source>
        <dbReference type="ARBA" id="ARBA00022448"/>
    </source>
</evidence>
<keyword evidence="3 10" id="KW-0813">Transport</keyword>
<evidence type="ECO:0000256" key="5">
    <source>
        <dbReference type="ARBA" id="ARBA00022737"/>
    </source>
</evidence>
<name>B6JW56_SCHJY</name>
<protein>
    <submittedName>
        <fullName evidence="12">Carrier with solute carrier repeats</fullName>
    </submittedName>
</protein>
<evidence type="ECO:0000313" key="13">
    <source>
        <dbReference type="JaponicusDB" id="SJAG_00626"/>
    </source>
</evidence>
<keyword evidence="14" id="KW-1185">Reference proteome</keyword>
<dbReference type="JaponicusDB" id="SJAG_00626">
    <property type="gene designation" value="ymc1"/>
</dbReference>
<feature type="transmembrane region" description="Helical" evidence="11">
    <location>
        <begin position="108"/>
        <end position="127"/>
    </location>
</feature>
<feature type="repeat" description="Solcar" evidence="9">
    <location>
        <begin position="104"/>
        <end position="191"/>
    </location>
</feature>
<feature type="transmembrane region" description="Helical" evidence="11">
    <location>
        <begin position="65"/>
        <end position="88"/>
    </location>
</feature>
<dbReference type="InterPro" id="IPR023395">
    <property type="entry name" value="MCP_dom_sf"/>
</dbReference>
<dbReference type="GeneID" id="7050666"/>
<evidence type="ECO:0000256" key="2">
    <source>
        <dbReference type="ARBA" id="ARBA00006375"/>
    </source>
</evidence>
<keyword evidence="4 9" id="KW-0812">Transmembrane</keyword>
<dbReference type="GO" id="GO:0015187">
    <property type="term" value="F:glycine transmembrane transporter activity"/>
    <property type="evidence" value="ECO:0000318"/>
    <property type="project" value="GO_Central"/>
</dbReference>
<feature type="transmembrane region" description="Helical" evidence="11">
    <location>
        <begin position="209"/>
        <end position="227"/>
    </location>
</feature>
<keyword evidence="5" id="KW-0677">Repeat</keyword>
<evidence type="ECO:0000256" key="4">
    <source>
        <dbReference type="ARBA" id="ARBA00022692"/>
    </source>
</evidence>
<dbReference type="OrthoDB" id="409586at2759"/>
<dbReference type="Pfam" id="PF00153">
    <property type="entry name" value="Mito_carr"/>
    <property type="match status" value="3"/>
</dbReference>
<dbReference type="HOGENOM" id="CLU_015166_16_2_1"/>
<evidence type="ECO:0000256" key="6">
    <source>
        <dbReference type="ARBA" id="ARBA00022989"/>
    </source>
</evidence>
<dbReference type="InterPro" id="IPR050567">
    <property type="entry name" value="Mitochondrial_Carrier"/>
</dbReference>
<evidence type="ECO:0000256" key="7">
    <source>
        <dbReference type="ARBA" id="ARBA00023128"/>
    </source>
</evidence>
<dbReference type="OMA" id="HICRLRY"/>
<dbReference type="InterPro" id="IPR018108">
    <property type="entry name" value="MCP_transmembrane"/>
</dbReference>
<dbReference type="GO" id="GO:0031966">
    <property type="term" value="C:mitochondrial membrane"/>
    <property type="evidence" value="ECO:0007669"/>
    <property type="project" value="UniProtKB-SubCell"/>
</dbReference>
<dbReference type="eggNOG" id="KOG0758">
    <property type="taxonomic scope" value="Eukaryota"/>
</dbReference>
<proteinExistence type="inferred from homology"/>
<reference evidence="12 14" key="1">
    <citation type="journal article" date="2011" name="Science">
        <title>Comparative functional genomics of the fission yeasts.</title>
        <authorList>
            <person name="Rhind N."/>
            <person name="Chen Z."/>
            <person name="Yassour M."/>
            <person name="Thompson D.A."/>
            <person name="Haas B.J."/>
            <person name="Habib N."/>
            <person name="Wapinski I."/>
            <person name="Roy S."/>
            <person name="Lin M.F."/>
            <person name="Heiman D.I."/>
            <person name="Young S.K."/>
            <person name="Furuya K."/>
            <person name="Guo Y."/>
            <person name="Pidoux A."/>
            <person name="Chen H.M."/>
            <person name="Robbertse B."/>
            <person name="Goldberg J.M."/>
            <person name="Aoki K."/>
            <person name="Bayne E.H."/>
            <person name="Berlin A.M."/>
            <person name="Desjardins C.A."/>
            <person name="Dobbs E."/>
            <person name="Dukaj L."/>
            <person name="Fan L."/>
            <person name="FitzGerald M.G."/>
            <person name="French C."/>
            <person name="Gujja S."/>
            <person name="Hansen K."/>
            <person name="Keifenheim D."/>
            <person name="Levin J.Z."/>
            <person name="Mosher R.A."/>
            <person name="Mueller C.A."/>
            <person name="Pfiffner J."/>
            <person name="Priest M."/>
            <person name="Russ C."/>
            <person name="Smialowska A."/>
            <person name="Swoboda P."/>
            <person name="Sykes S.M."/>
            <person name="Vaughn M."/>
            <person name="Vengrova S."/>
            <person name="Yoder R."/>
            <person name="Zeng Q."/>
            <person name="Allshire R."/>
            <person name="Baulcombe D."/>
            <person name="Birren B.W."/>
            <person name="Brown W."/>
            <person name="Ekwall K."/>
            <person name="Kellis M."/>
            <person name="Leatherwood J."/>
            <person name="Levin H."/>
            <person name="Margalit H."/>
            <person name="Martienssen R."/>
            <person name="Nieduszynski C.A."/>
            <person name="Spatafora J.W."/>
            <person name="Friedman N."/>
            <person name="Dalgaard J.Z."/>
            <person name="Baumann P."/>
            <person name="Niki H."/>
            <person name="Regev A."/>
            <person name="Nusbaum C."/>
        </authorList>
    </citation>
    <scope>NUCLEOTIDE SEQUENCE [LARGE SCALE GENOMIC DNA]</scope>
    <source>
        <strain evidence="14">yFS275 / FY16936</strain>
    </source>
</reference>
<evidence type="ECO:0000256" key="11">
    <source>
        <dbReference type="SAM" id="Phobius"/>
    </source>
</evidence>
<accession>B6JW56</accession>
<evidence type="ECO:0000313" key="12">
    <source>
        <dbReference type="EMBL" id="EEB05607.2"/>
    </source>
</evidence>
<sequence>MSESNISQSAKDFVAGAAGGVAQVLAGQPFDCVKVRLQSQAAGAPEYTNAVDCVQKIIKNEGLQAFYKGTVMPLLGIGLCISTQFTAFESGKRFFYARNGTDELTFGQYYMAGAFSGAVNSVLVSPIEHIRIRLQVQTGPNPLYKGPVDCMRKIASQHGFKGIMKGLFPTVLRETHGVGMYFLAYELLLAQAIKARGYTSRSEVPGWRLCLYGAAAGYAMWISAYMFDVVKSNIQTDAFGSGAKYSTSWKCAQSIFRTAGFSGFWRGFVPVLARAAPVNAITFYVYETVAHKLRDV</sequence>
<comment type="similarity">
    <text evidence="2 10">Belongs to the mitochondrial carrier (TC 2.A.29) family.</text>
</comment>
<evidence type="ECO:0000313" key="14">
    <source>
        <dbReference type="Proteomes" id="UP000001744"/>
    </source>
</evidence>
<dbReference type="EMBL" id="KE651166">
    <property type="protein sequence ID" value="EEB05607.2"/>
    <property type="molecule type" value="Genomic_DNA"/>
</dbReference>
<keyword evidence="6 11" id="KW-1133">Transmembrane helix</keyword>
<dbReference type="Proteomes" id="UP000001744">
    <property type="component" value="Unassembled WGS sequence"/>
</dbReference>
<feature type="repeat" description="Solcar" evidence="9">
    <location>
        <begin position="207"/>
        <end position="292"/>
    </location>
</feature>
<dbReference type="GO" id="GO:0005739">
    <property type="term" value="C:mitochondrion"/>
    <property type="evidence" value="ECO:0000318"/>
    <property type="project" value="GO_Central"/>
</dbReference>
<dbReference type="PANTHER" id="PTHR45624:SF12">
    <property type="entry name" value="MITOCHONDRIAL ORNITHINE TRANSPORTER 1"/>
    <property type="match status" value="1"/>
</dbReference>
<evidence type="ECO:0000256" key="9">
    <source>
        <dbReference type="PROSITE-ProRule" id="PRU00282"/>
    </source>
</evidence>